<keyword evidence="6" id="KW-0808">Transferase</keyword>
<sequence length="475" mass="54456">MFMNHKKRTTLLKYWTTRYLITLIAGLLILAAGSLWWIRNTTLDNRLNIMEYLAVETADRISHSDRNSDFGLFNRRLEERASVLQMEKQPELFITDLKGRVLNGRPPRKQPGFDGLPLQDIRRIPKKLLNNDSTVQKLDVNDTLVYAVKKPVYYENNQAGWVVVMQEASDLTNINQEYRLLIILLLGLGLLGWAVIYLLSKKIVKPIQDVAHAASQIKEGNYEVQLHTDAKEQELYDLLSSFKEMTIRLTQLEKLRAELLAGVTHDLKTPVTSISGLIQAVRDGIVTGEERNEFLDISLKEVHRLQTMIEDLLNFNSLSAGAFTIRNEKCNMNKLVEDIAHQWKVTLNEDIEWHVQLPNKPIFRETDPLRLQQILINLLNNSYHALSEHRSITVSLTEHSIDVKDTGSGIPDKEQPYVFERFFRGEKKKLKVRGLGLGLPFSKMLAKAMNADLILKKSSPQGTTFSIFWESHSSK</sequence>
<dbReference type="GO" id="GO:0016301">
    <property type="term" value="F:kinase activity"/>
    <property type="evidence" value="ECO:0007669"/>
    <property type="project" value="UniProtKB-KW"/>
</dbReference>
<name>A0ABU1TX00_9BACL</name>
<dbReference type="Gene3D" id="1.10.287.130">
    <property type="match status" value="1"/>
</dbReference>
<dbReference type="EMBL" id="JAVDWA010000001">
    <property type="protein sequence ID" value="MDR7071746.1"/>
    <property type="molecule type" value="Genomic_DNA"/>
</dbReference>
<dbReference type="SMART" id="SM00388">
    <property type="entry name" value="HisKA"/>
    <property type="match status" value="1"/>
</dbReference>
<dbReference type="PANTHER" id="PTHR45528">
    <property type="entry name" value="SENSOR HISTIDINE KINASE CPXA"/>
    <property type="match status" value="1"/>
</dbReference>
<dbReference type="Gene3D" id="6.10.340.10">
    <property type="match status" value="1"/>
</dbReference>
<evidence type="ECO:0000256" key="2">
    <source>
        <dbReference type="ARBA" id="ARBA00004651"/>
    </source>
</evidence>
<reference evidence="17 18" key="1">
    <citation type="submission" date="2023-07" db="EMBL/GenBank/DDBJ databases">
        <title>Sorghum-associated microbial communities from plants grown in Nebraska, USA.</title>
        <authorList>
            <person name="Schachtman D."/>
        </authorList>
    </citation>
    <scope>NUCLEOTIDE SEQUENCE [LARGE SCALE GENOMIC DNA]</scope>
    <source>
        <strain evidence="17 18">BE211</strain>
    </source>
</reference>
<evidence type="ECO:0000256" key="8">
    <source>
        <dbReference type="ARBA" id="ARBA00022741"/>
    </source>
</evidence>
<evidence type="ECO:0000259" key="16">
    <source>
        <dbReference type="PROSITE" id="PS50885"/>
    </source>
</evidence>
<evidence type="ECO:0000256" key="9">
    <source>
        <dbReference type="ARBA" id="ARBA00022777"/>
    </source>
</evidence>
<dbReference type="Gene3D" id="3.30.565.10">
    <property type="entry name" value="Histidine kinase-like ATPase, C-terminal domain"/>
    <property type="match status" value="1"/>
</dbReference>
<dbReference type="InterPro" id="IPR005467">
    <property type="entry name" value="His_kinase_dom"/>
</dbReference>
<evidence type="ECO:0000256" key="12">
    <source>
        <dbReference type="ARBA" id="ARBA00023012"/>
    </source>
</evidence>
<keyword evidence="5" id="KW-0597">Phosphoprotein</keyword>
<evidence type="ECO:0000256" key="11">
    <source>
        <dbReference type="ARBA" id="ARBA00022989"/>
    </source>
</evidence>
<proteinExistence type="predicted"/>
<evidence type="ECO:0000256" key="5">
    <source>
        <dbReference type="ARBA" id="ARBA00022553"/>
    </source>
</evidence>
<evidence type="ECO:0000256" key="6">
    <source>
        <dbReference type="ARBA" id="ARBA00022679"/>
    </source>
</evidence>
<evidence type="ECO:0000256" key="13">
    <source>
        <dbReference type="ARBA" id="ARBA00023136"/>
    </source>
</evidence>
<dbReference type="InterPro" id="IPR036097">
    <property type="entry name" value="HisK_dim/P_sf"/>
</dbReference>
<feature type="transmembrane region" description="Helical" evidence="14">
    <location>
        <begin position="178"/>
        <end position="199"/>
    </location>
</feature>
<comment type="subcellular location">
    <subcellularLocation>
        <location evidence="2">Cell membrane</location>
        <topology evidence="2">Multi-pass membrane protein</topology>
    </subcellularLocation>
</comment>
<comment type="catalytic activity">
    <reaction evidence="1">
        <text>ATP + protein L-histidine = ADP + protein N-phospho-L-histidine.</text>
        <dbReference type="EC" id="2.7.13.3"/>
    </reaction>
</comment>
<dbReference type="CDD" id="cd00075">
    <property type="entry name" value="HATPase"/>
    <property type="match status" value="1"/>
</dbReference>
<evidence type="ECO:0000256" key="3">
    <source>
        <dbReference type="ARBA" id="ARBA00012438"/>
    </source>
</evidence>
<dbReference type="PROSITE" id="PS50109">
    <property type="entry name" value="HIS_KIN"/>
    <property type="match status" value="1"/>
</dbReference>
<keyword evidence="8" id="KW-0547">Nucleotide-binding</keyword>
<dbReference type="InterPro" id="IPR003660">
    <property type="entry name" value="HAMP_dom"/>
</dbReference>
<dbReference type="SMART" id="SM00304">
    <property type="entry name" value="HAMP"/>
    <property type="match status" value="1"/>
</dbReference>
<dbReference type="Proteomes" id="UP001258181">
    <property type="component" value="Unassembled WGS sequence"/>
</dbReference>
<evidence type="ECO:0000256" key="10">
    <source>
        <dbReference type="ARBA" id="ARBA00022840"/>
    </source>
</evidence>
<dbReference type="CDD" id="cd00082">
    <property type="entry name" value="HisKA"/>
    <property type="match status" value="1"/>
</dbReference>
<keyword evidence="10" id="KW-0067">ATP-binding</keyword>
<dbReference type="Pfam" id="PF00512">
    <property type="entry name" value="HisKA"/>
    <property type="match status" value="1"/>
</dbReference>
<dbReference type="Pfam" id="PF02518">
    <property type="entry name" value="HATPase_c"/>
    <property type="match status" value="1"/>
</dbReference>
<protein>
    <recommendedName>
        <fullName evidence="3">histidine kinase</fullName>
        <ecNumber evidence="3">2.7.13.3</ecNumber>
    </recommendedName>
</protein>
<evidence type="ECO:0000313" key="18">
    <source>
        <dbReference type="Proteomes" id="UP001258181"/>
    </source>
</evidence>
<keyword evidence="13 14" id="KW-0472">Membrane</keyword>
<keyword evidence="4" id="KW-1003">Cell membrane</keyword>
<evidence type="ECO:0000256" key="1">
    <source>
        <dbReference type="ARBA" id="ARBA00000085"/>
    </source>
</evidence>
<dbReference type="SUPFAM" id="SSF158472">
    <property type="entry name" value="HAMP domain-like"/>
    <property type="match status" value="1"/>
</dbReference>
<keyword evidence="11 14" id="KW-1133">Transmembrane helix</keyword>
<dbReference type="PROSITE" id="PS50885">
    <property type="entry name" value="HAMP"/>
    <property type="match status" value="1"/>
</dbReference>
<keyword evidence="12" id="KW-0902">Two-component regulatory system</keyword>
<keyword evidence="18" id="KW-1185">Reference proteome</keyword>
<dbReference type="InterPro" id="IPR003661">
    <property type="entry name" value="HisK_dim/P_dom"/>
</dbReference>
<dbReference type="CDD" id="cd06225">
    <property type="entry name" value="HAMP"/>
    <property type="match status" value="1"/>
</dbReference>
<keyword evidence="9 17" id="KW-0418">Kinase</keyword>
<dbReference type="Pfam" id="PF00672">
    <property type="entry name" value="HAMP"/>
    <property type="match status" value="1"/>
</dbReference>
<organism evidence="17 18">
    <name type="scientific">Fictibacillus barbaricus</name>
    <dbReference type="NCBI Taxonomy" id="182136"/>
    <lineage>
        <taxon>Bacteria</taxon>
        <taxon>Bacillati</taxon>
        <taxon>Bacillota</taxon>
        <taxon>Bacilli</taxon>
        <taxon>Bacillales</taxon>
        <taxon>Fictibacillaceae</taxon>
        <taxon>Fictibacillus</taxon>
    </lineage>
</organism>
<dbReference type="PRINTS" id="PR00344">
    <property type="entry name" value="BCTRLSENSOR"/>
</dbReference>
<evidence type="ECO:0000259" key="15">
    <source>
        <dbReference type="PROSITE" id="PS50109"/>
    </source>
</evidence>
<evidence type="ECO:0000256" key="4">
    <source>
        <dbReference type="ARBA" id="ARBA00022475"/>
    </source>
</evidence>
<feature type="domain" description="HAMP" evidence="16">
    <location>
        <begin position="201"/>
        <end position="254"/>
    </location>
</feature>
<dbReference type="SUPFAM" id="SSF55874">
    <property type="entry name" value="ATPase domain of HSP90 chaperone/DNA topoisomerase II/histidine kinase"/>
    <property type="match status" value="1"/>
</dbReference>
<dbReference type="InterPro" id="IPR050398">
    <property type="entry name" value="HssS/ArlS-like"/>
</dbReference>
<dbReference type="InterPro" id="IPR004358">
    <property type="entry name" value="Sig_transdc_His_kin-like_C"/>
</dbReference>
<dbReference type="SMART" id="SM00387">
    <property type="entry name" value="HATPase_c"/>
    <property type="match status" value="1"/>
</dbReference>
<evidence type="ECO:0000256" key="7">
    <source>
        <dbReference type="ARBA" id="ARBA00022692"/>
    </source>
</evidence>
<dbReference type="EC" id="2.7.13.3" evidence="3"/>
<gene>
    <name evidence="17" type="ORF">J2X07_000721</name>
</gene>
<feature type="domain" description="Histidine kinase" evidence="15">
    <location>
        <begin position="262"/>
        <end position="473"/>
    </location>
</feature>
<keyword evidence="7 14" id="KW-0812">Transmembrane</keyword>
<dbReference type="SUPFAM" id="SSF47384">
    <property type="entry name" value="Homodimeric domain of signal transducing histidine kinase"/>
    <property type="match status" value="1"/>
</dbReference>
<feature type="transmembrane region" description="Helical" evidence="14">
    <location>
        <begin position="20"/>
        <end position="38"/>
    </location>
</feature>
<evidence type="ECO:0000256" key="14">
    <source>
        <dbReference type="SAM" id="Phobius"/>
    </source>
</evidence>
<comment type="caution">
    <text evidence="17">The sequence shown here is derived from an EMBL/GenBank/DDBJ whole genome shotgun (WGS) entry which is preliminary data.</text>
</comment>
<dbReference type="InterPro" id="IPR003594">
    <property type="entry name" value="HATPase_dom"/>
</dbReference>
<evidence type="ECO:0000313" key="17">
    <source>
        <dbReference type="EMBL" id="MDR7071746.1"/>
    </source>
</evidence>
<dbReference type="InterPro" id="IPR036890">
    <property type="entry name" value="HATPase_C_sf"/>
</dbReference>
<dbReference type="PANTHER" id="PTHR45528:SF1">
    <property type="entry name" value="SENSOR HISTIDINE KINASE CPXA"/>
    <property type="match status" value="1"/>
</dbReference>
<accession>A0ABU1TX00</accession>